<dbReference type="PANTHER" id="PTHR43685">
    <property type="entry name" value="GLYCOSYLTRANSFERASE"/>
    <property type="match status" value="1"/>
</dbReference>
<evidence type="ECO:0000313" key="2">
    <source>
        <dbReference type="EMBL" id="HJB40787.1"/>
    </source>
</evidence>
<evidence type="ECO:0000313" key="3">
    <source>
        <dbReference type="Proteomes" id="UP000824209"/>
    </source>
</evidence>
<dbReference type="InterPro" id="IPR001173">
    <property type="entry name" value="Glyco_trans_2-like"/>
</dbReference>
<comment type="caution">
    <text evidence="2">The sequence shown here is derived from an EMBL/GenBank/DDBJ whole genome shotgun (WGS) entry which is preliminary data.</text>
</comment>
<dbReference type="EMBL" id="DWYA01000095">
    <property type="protein sequence ID" value="HJB40787.1"/>
    <property type="molecule type" value="Genomic_DNA"/>
</dbReference>
<proteinExistence type="predicted"/>
<dbReference type="Proteomes" id="UP000824209">
    <property type="component" value="Unassembled WGS sequence"/>
</dbReference>
<keyword evidence="2" id="KW-0808">Transferase</keyword>
<dbReference type="AlphaFoldDB" id="A0A9D2S1T2"/>
<dbReference type="InterPro" id="IPR050834">
    <property type="entry name" value="Glycosyltransf_2"/>
</dbReference>
<dbReference type="Pfam" id="PF00535">
    <property type="entry name" value="Glycos_transf_2"/>
    <property type="match status" value="1"/>
</dbReference>
<dbReference type="PANTHER" id="PTHR43685:SF2">
    <property type="entry name" value="GLYCOSYLTRANSFERASE 2-LIKE DOMAIN-CONTAINING PROTEIN"/>
    <property type="match status" value="1"/>
</dbReference>
<evidence type="ECO:0000259" key="1">
    <source>
        <dbReference type="Pfam" id="PF00535"/>
    </source>
</evidence>
<organism evidence="2 3">
    <name type="scientific">Candidatus Ruthenibacterium avium</name>
    <dbReference type="NCBI Taxonomy" id="2838751"/>
    <lineage>
        <taxon>Bacteria</taxon>
        <taxon>Bacillati</taxon>
        <taxon>Bacillota</taxon>
        <taxon>Clostridia</taxon>
        <taxon>Eubacteriales</taxon>
        <taxon>Oscillospiraceae</taxon>
        <taxon>Ruthenibacterium</taxon>
    </lineage>
</organism>
<dbReference type="SUPFAM" id="SSF53448">
    <property type="entry name" value="Nucleotide-diphospho-sugar transferases"/>
    <property type="match status" value="2"/>
</dbReference>
<sequence length="649" mass="74745">MISFDVCCYTSHWNREIEAFCKAIAKSELEEQSVFVRIAVCDGIESFNSAKEFLSECKGAVQFDLLSVPADDTTAQAYQKLAQNARASFLVFCDARARLEPKTLDNLRESIATKGYTAMECRELPLESTRFYHPQTHEMEQIGGLCCCVERNLFYELGGFDEAMSMEDAWLDFSRRLRLQGALMHYVPKAVVSCACDTLNEPPIASRRDALNSLMSGYLLCLKYTPKKACKEWLWRCRQTAEASNQTERLHTWEKQIRKRISRDRKFYRTIVRPSKLCREFSSTEAFRLIRTQTPQEGAFDEQHRLTVIVRTYRRPQVLRQALENLTMQTCMNFDVIVAEDGEEPMAQMVVQEFAARLSVRYLSAKAHVGRCEIGNLALKTVKTPYACFLDDDDYWYADYVETVSRYFAAYPACGMFCSCAVLAKVKLLTEDGSAYEVLSKENHAVRNLSRVDFCLENAVPIQAVVFRTELFSQYGGFDPALDAFEDWDLWLRYSMHTKICTIEKTLSFFKIPGEPDEAAVRHNRMLPYRKIMLEKVAQQSENFTAQEVLTFLEKVRTVQTVDDTPSFHQSAEQIRQSAVWRAVMPVRRFWAAAAGLLSAASDGLMGASRWFGPMQPETQTREGYRAFVEETQWSPYFRLWAFLKKKKR</sequence>
<dbReference type="InterPro" id="IPR029044">
    <property type="entry name" value="Nucleotide-diphossugar_trans"/>
</dbReference>
<reference evidence="2" key="1">
    <citation type="journal article" date="2021" name="PeerJ">
        <title>Extensive microbial diversity within the chicken gut microbiome revealed by metagenomics and culture.</title>
        <authorList>
            <person name="Gilroy R."/>
            <person name="Ravi A."/>
            <person name="Getino M."/>
            <person name="Pursley I."/>
            <person name="Horton D.L."/>
            <person name="Alikhan N.F."/>
            <person name="Baker D."/>
            <person name="Gharbi K."/>
            <person name="Hall N."/>
            <person name="Watson M."/>
            <person name="Adriaenssens E.M."/>
            <person name="Foster-Nyarko E."/>
            <person name="Jarju S."/>
            <person name="Secka A."/>
            <person name="Antonio M."/>
            <person name="Oren A."/>
            <person name="Chaudhuri R.R."/>
            <person name="La Ragione R."/>
            <person name="Hildebrand F."/>
            <person name="Pallen M.J."/>
        </authorList>
    </citation>
    <scope>NUCLEOTIDE SEQUENCE</scope>
    <source>
        <strain evidence="2">ChiBcec8-14828</strain>
    </source>
</reference>
<gene>
    <name evidence="2" type="ORF">H9943_10390</name>
</gene>
<dbReference type="EC" id="2.4.-.-" evidence="2"/>
<keyword evidence="2" id="KW-0328">Glycosyltransferase</keyword>
<accession>A0A9D2S1T2</accession>
<name>A0A9D2S1T2_9FIRM</name>
<dbReference type="Gene3D" id="3.90.550.10">
    <property type="entry name" value="Spore Coat Polysaccharide Biosynthesis Protein SpsA, Chain A"/>
    <property type="match status" value="2"/>
</dbReference>
<reference evidence="2" key="2">
    <citation type="submission" date="2021-04" db="EMBL/GenBank/DDBJ databases">
        <authorList>
            <person name="Gilroy R."/>
        </authorList>
    </citation>
    <scope>NUCLEOTIDE SEQUENCE</scope>
    <source>
        <strain evidence="2">ChiBcec8-14828</strain>
    </source>
</reference>
<feature type="domain" description="Glycosyltransferase 2-like" evidence="1">
    <location>
        <begin position="307"/>
        <end position="413"/>
    </location>
</feature>
<dbReference type="GO" id="GO:0016757">
    <property type="term" value="F:glycosyltransferase activity"/>
    <property type="evidence" value="ECO:0007669"/>
    <property type="project" value="UniProtKB-KW"/>
</dbReference>
<protein>
    <submittedName>
        <fullName evidence="2">Glycosyltransferase</fullName>
        <ecNumber evidence="2">2.4.-.-</ecNumber>
    </submittedName>
</protein>